<reference evidence="2 3" key="1">
    <citation type="submission" date="2018-10" db="EMBL/GenBank/DDBJ databases">
        <title>Genomic Encyclopedia of Archaeal and Bacterial Type Strains, Phase II (KMG-II): from individual species to whole genera.</title>
        <authorList>
            <person name="Goeker M."/>
        </authorList>
    </citation>
    <scope>NUCLEOTIDE SEQUENCE [LARGE SCALE GENOMIC DNA]</scope>
    <source>
        <strain evidence="2 3">DSM 25230</strain>
    </source>
</reference>
<keyword evidence="3" id="KW-1185">Reference proteome</keyword>
<gene>
    <name evidence="2" type="ORF">CLV91_1985</name>
</gene>
<feature type="transmembrane region" description="Helical" evidence="1">
    <location>
        <begin position="6"/>
        <end position="27"/>
    </location>
</feature>
<proteinExistence type="predicted"/>
<dbReference type="Proteomes" id="UP000269412">
    <property type="component" value="Unassembled WGS sequence"/>
</dbReference>
<evidence type="ECO:0008006" key="4">
    <source>
        <dbReference type="Google" id="ProtNLM"/>
    </source>
</evidence>
<evidence type="ECO:0000313" key="3">
    <source>
        <dbReference type="Proteomes" id="UP000269412"/>
    </source>
</evidence>
<comment type="caution">
    <text evidence="2">The sequence shown here is derived from an EMBL/GenBank/DDBJ whole genome shotgun (WGS) entry which is preliminary data.</text>
</comment>
<organism evidence="2 3">
    <name type="scientific">Maribacter vaceletii</name>
    <dbReference type="NCBI Taxonomy" id="1206816"/>
    <lineage>
        <taxon>Bacteria</taxon>
        <taxon>Pseudomonadati</taxon>
        <taxon>Bacteroidota</taxon>
        <taxon>Flavobacteriia</taxon>
        <taxon>Flavobacteriales</taxon>
        <taxon>Flavobacteriaceae</taxon>
        <taxon>Maribacter</taxon>
    </lineage>
</organism>
<evidence type="ECO:0000256" key="1">
    <source>
        <dbReference type="SAM" id="Phobius"/>
    </source>
</evidence>
<name>A0A495E8M5_9FLAO</name>
<feature type="transmembrane region" description="Helical" evidence="1">
    <location>
        <begin position="86"/>
        <end position="108"/>
    </location>
</feature>
<keyword evidence="1" id="KW-1133">Transmembrane helix</keyword>
<dbReference type="AlphaFoldDB" id="A0A495E8M5"/>
<keyword evidence="1" id="KW-0472">Membrane</keyword>
<keyword evidence="1" id="KW-0812">Transmembrane</keyword>
<dbReference type="OrthoDB" id="329514at2"/>
<feature type="transmembrane region" description="Helical" evidence="1">
    <location>
        <begin position="47"/>
        <end position="66"/>
    </location>
</feature>
<accession>A0A495E8M5</accession>
<protein>
    <recommendedName>
        <fullName evidence="4">Cytochrome b561-like protein</fullName>
    </recommendedName>
</protein>
<sequence>MYNAILFLHAIMKWIVLIVVVIAIINAFKGYYKNSTFSKINNSQRHWTATIVHIQLMLGVSLYVQSPIIKYFWNNFNQASKNFDNLFFGLLHIFLMLVAIAVITIGSAKAKRKQEDRDKYKTIMVWFTIGLILILIAIPWPFSPLASRPYLRIF</sequence>
<dbReference type="EMBL" id="RBIQ01000008">
    <property type="protein sequence ID" value="RKR13268.1"/>
    <property type="molecule type" value="Genomic_DNA"/>
</dbReference>
<feature type="transmembrane region" description="Helical" evidence="1">
    <location>
        <begin position="120"/>
        <end position="142"/>
    </location>
</feature>
<evidence type="ECO:0000313" key="2">
    <source>
        <dbReference type="EMBL" id="RKR13268.1"/>
    </source>
</evidence>